<evidence type="ECO:0000313" key="5">
    <source>
        <dbReference type="Proteomes" id="UP000193200"/>
    </source>
</evidence>
<proteinExistence type="predicted"/>
<dbReference type="Gene3D" id="2.60.120.260">
    <property type="entry name" value="Galactose-binding domain-like"/>
    <property type="match status" value="1"/>
</dbReference>
<dbReference type="Pfam" id="PF07589">
    <property type="entry name" value="PEP-CTERM"/>
    <property type="match status" value="1"/>
</dbReference>
<keyword evidence="5" id="KW-1185">Reference proteome</keyword>
<organism evidence="4 5">
    <name type="scientific">Oceanibacterium hippocampi</name>
    <dbReference type="NCBI Taxonomy" id="745714"/>
    <lineage>
        <taxon>Bacteria</taxon>
        <taxon>Pseudomonadati</taxon>
        <taxon>Pseudomonadota</taxon>
        <taxon>Alphaproteobacteria</taxon>
        <taxon>Sneathiellales</taxon>
        <taxon>Sneathiellaceae</taxon>
        <taxon>Oceanibacterium</taxon>
    </lineage>
</organism>
<evidence type="ECO:0000256" key="2">
    <source>
        <dbReference type="SAM" id="SignalP"/>
    </source>
</evidence>
<feature type="transmembrane region" description="Helical" evidence="1">
    <location>
        <begin position="187"/>
        <end position="204"/>
    </location>
</feature>
<accession>A0A1Y5U2P0</accession>
<feature type="chain" id="PRO_5012622033" description="Ice-binding protein C-terminal domain-containing protein" evidence="2">
    <location>
        <begin position="24"/>
        <end position="210"/>
    </location>
</feature>
<keyword evidence="1" id="KW-1133">Transmembrane helix</keyword>
<dbReference type="InParanoid" id="A0A1Y5U2P0"/>
<name>A0A1Y5U2P0_9PROT</name>
<reference evidence="4 5" key="1">
    <citation type="submission" date="2017-03" db="EMBL/GenBank/DDBJ databases">
        <authorList>
            <person name="Afonso C.L."/>
            <person name="Miller P.J."/>
            <person name="Scott M.A."/>
            <person name="Spackman E."/>
            <person name="Goraichik I."/>
            <person name="Dimitrov K.M."/>
            <person name="Suarez D.L."/>
            <person name="Swayne D.E."/>
        </authorList>
    </citation>
    <scope>NUCLEOTIDE SEQUENCE [LARGE SCALE GENOMIC DNA]</scope>
    <source>
        <strain evidence="4 5">CECT 7691</strain>
    </source>
</reference>
<dbReference type="Proteomes" id="UP000193200">
    <property type="component" value="Unassembled WGS sequence"/>
</dbReference>
<dbReference type="InterPro" id="IPR013424">
    <property type="entry name" value="Ice-binding_C"/>
</dbReference>
<keyword evidence="1" id="KW-0812">Transmembrane</keyword>
<evidence type="ECO:0000256" key="1">
    <source>
        <dbReference type="SAM" id="Phobius"/>
    </source>
</evidence>
<gene>
    <name evidence="4" type="ORF">OCH7691_04304</name>
</gene>
<dbReference type="EMBL" id="FWFR01000006">
    <property type="protein sequence ID" value="SLN77143.1"/>
    <property type="molecule type" value="Genomic_DNA"/>
</dbReference>
<dbReference type="NCBIfam" id="TIGR02595">
    <property type="entry name" value="PEP_CTERM"/>
    <property type="match status" value="1"/>
</dbReference>
<evidence type="ECO:0000313" key="4">
    <source>
        <dbReference type="EMBL" id="SLN77143.1"/>
    </source>
</evidence>
<dbReference type="AlphaFoldDB" id="A0A1Y5U2P0"/>
<evidence type="ECO:0000259" key="3">
    <source>
        <dbReference type="Pfam" id="PF07589"/>
    </source>
</evidence>
<feature type="signal peptide" evidence="2">
    <location>
        <begin position="1"/>
        <end position="23"/>
    </location>
</feature>
<feature type="domain" description="Ice-binding protein C-terminal" evidence="3">
    <location>
        <begin position="184"/>
        <end position="207"/>
    </location>
</feature>
<dbReference type="RefSeq" id="WP_176245198.1">
    <property type="nucleotide sequence ID" value="NZ_FWFR01000006.1"/>
</dbReference>
<sequence>MRRISRIVGGIALAVGIATGAQAGVIFSDNFDGVADGNEGRSRMSDLNWLGDDNWSIFDGTVDIVYNSDYSINCLGDDGNCVDLDGSTGKAGGLQTAALALAPGSYTLEFWLSGNQRTRSGDKVIVALGDLFSKEIEVEGNQSWTRYSFEITVTDATSASLRISGVGGDNIGALLDQVSLSTEVPEPPFLILFMLGIGLLVFAVRRRRIV</sequence>
<protein>
    <recommendedName>
        <fullName evidence="3">Ice-binding protein C-terminal domain-containing protein</fullName>
    </recommendedName>
</protein>
<keyword evidence="1" id="KW-0472">Membrane</keyword>
<keyword evidence="2" id="KW-0732">Signal</keyword>